<evidence type="ECO:0000313" key="3">
    <source>
        <dbReference type="Proteomes" id="UP000002051"/>
    </source>
</evidence>
<gene>
    <name evidence="1" type="ordered locus">MTR_7g027245</name>
</gene>
<proteinExistence type="predicted"/>
<name>A0A072TWS8_MEDTR</name>
<dbReference type="Proteomes" id="UP000002051">
    <property type="component" value="Unassembled WGS sequence"/>
</dbReference>
<protein>
    <submittedName>
        <fullName evidence="1 2">Uncharacterized protein</fullName>
    </submittedName>
</protein>
<reference evidence="1 3" key="1">
    <citation type="journal article" date="2011" name="Nature">
        <title>The Medicago genome provides insight into the evolution of rhizobial symbioses.</title>
        <authorList>
            <person name="Young N.D."/>
            <person name="Debelle F."/>
            <person name="Oldroyd G.E."/>
            <person name="Geurts R."/>
            <person name="Cannon S.B."/>
            <person name="Udvardi M.K."/>
            <person name="Benedito V.A."/>
            <person name="Mayer K.F."/>
            <person name="Gouzy J."/>
            <person name="Schoof H."/>
            <person name="Van de Peer Y."/>
            <person name="Proost S."/>
            <person name="Cook D.R."/>
            <person name="Meyers B.C."/>
            <person name="Spannagl M."/>
            <person name="Cheung F."/>
            <person name="De Mita S."/>
            <person name="Krishnakumar V."/>
            <person name="Gundlach H."/>
            <person name="Zhou S."/>
            <person name="Mudge J."/>
            <person name="Bharti A.K."/>
            <person name="Murray J.D."/>
            <person name="Naoumkina M.A."/>
            <person name="Rosen B."/>
            <person name="Silverstein K.A."/>
            <person name="Tang H."/>
            <person name="Rombauts S."/>
            <person name="Zhao P.X."/>
            <person name="Zhou P."/>
            <person name="Barbe V."/>
            <person name="Bardou P."/>
            <person name="Bechner M."/>
            <person name="Bellec A."/>
            <person name="Berger A."/>
            <person name="Berges H."/>
            <person name="Bidwell S."/>
            <person name="Bisseling T."/>
            <person name="Choisne N."/>
            <person name="Couloux A."/>
            <person name="Denny R."/>
            <person name="Deshpande S."/>
            <person name="Dai X."/>
            <person name="Doyle J.J."/>
            <person name="Dudez A.M."/>
            <person name="Farmer A.D."/>
            <person name="Fouteau S."/>
            <person name="Franken C."/>
            <person name="Gibelin C."/>
            <person name="Gish J."/>
            <person name="Goldstein S."/>
            <person name="Gonzalez A.J."/>
            <person name="Green P.J."/>
            <person name="Hallab A."/>
            <person name="Hartog M."/>
            <person name="Hua A."/>
            <person name="Humphray S.J."/>
            <person name="Jeong D.H."/>
            <person name="Jing Y."/>
            <person name="Jocker A."/>
            <person name="Kenton S.M."/>
            <person name="Kim D.J."/>
            <person name="Klee K."/>
            <person name="Lai H."/>
            <person name="Lang C."/>
            <person name="Lin S."/>
            <person name="Macmil S.L."/>
            <person name="Magdelenat G."/>
            <person name="Matthews L."/>
            <person name="McCorrison J."/>
            <person name="Monaghan E.L."/>
            <person name="Mun J.H."/>
            <person name="Najar F.Z."/>
            <person name="Nicholson C."/>
            <person name="Noirot C."/>
            <person name="O'Bleness M."/>
            <person name="Paule C.R."/>
            <person name="Poulain J."/>
            <person name="Prion F."/>
            <person name="Qin B."/>
            <person name="Qu C."/>
            <person name="Retzel E.F."/>
            <person name="Riddle C."/>
            <person name="Sallet E."/>
            <person name="Samain S."/>
            <person name="Samson N."/>
            <person name="Sanders I."/>
            <person name="Saurat O."/>
            <person name="Scarpelli C."/>
            <person name="Schiex T."/>
            <person name="Segurens B."/>
            <person name="Severin A.J."/>
            <person name="Sherrier D.J."/>
            <person name="Shi R."/>
            <person name="Sims S."/>
            <person name="Singer S.R."/>
            <person name="Sinharoy S."/>
            <person name="Sterck L."/>
            <person name="Viollet A."/>
            <person name="Wang B.B."/>
            <person name="Wang K."/>
            <person name="Wang M."/>
            <person name="Wang X."/>
            <person name="Warfsmann J."/>
            <person name="Weissenbach J."/>
            <person name="White D.D."/>
            <person name="White J.D."/>
            <person name="Wiley G.B."/>
            <person name="Wincker P."/>
            <person name="Xing Y."/>
            <person name="Yang L."/>
            <person name="Yao Z."/>
            <person name="Ying F."/>
            <person name="Zhai J."/>
            <person name="Zhou L."/>
            <person name="Zuber A."/>
            <person name="Denarie J."/>
            <person name="Dixon R.A."/>
            <person name="May G.D."/>
            <person name="Schwartz D.C."/>
            <person name="Rogers J."/>
            <person name="Quetier F."/>
            <person name="Town C.D."/>
            <person name="Roe B.A."/>
        </authorList>
    </citation>
    <scope>NUCLEOTIDE SEQUENCE [LARGE SCALE GENOMIC DNA]</scope>
    <source>
        <strain evidence="1">A17</strain>
        <strain evidence="2 3">cv. Jemalong A17</strain>
    </source>
</reference>
<evidence type="ECO:0000313" key="1">
    <source>
        <dbReference type="EMBL" id="KEH21944.1"/>
    </source>
</evidence>
<organism evidence="1 3">
    <name type="scientific">Medicago truncatula</name>
    <name type="common">Barrel medic</name>
    <name type="synonym">Medicago tribuloides</name>
    <dbReference type="NCBI Taxonomy" id="3880"/>
    <lineage>
        <taxon>Eukaryota</taxon>
        <taxon>Viridiplantae</taxon>
        <taxon>Streptophyta</taxon>
        <taxon>Embryophyta</taxon>
        <taxon>Tracheophyta</taxon>
        <taxon>Spermatophyta</taxon>
        <taxon>Magnoliopsida</taxon>
        <taxon>eudicotyledons</taxon>
        <taxon>Gunneridae</taxon>
        <taxon>Pentapetalae</taxon>
        <taxon>rosids</taxon>
        <taxon>fabids</taxon>
        <taxon>Fabales</taxon>
        <taxon>Fabaceae</taxon>
        <taxon>Papilionoideae</taxon>
        <taxon>50 kb inversion clade</taxon>
        <taxon>NPAAA clade</taxon>
        <taxon>Hologalegina</taxon>
        <taxon>IRL clade</taxon>
        <taxon>Trifolieae</taxon>
        <taxon>Medicago</taxon>
    </lineage>
</organism>
<reference evidence="1 3" key="2">
    <citation type="journal article" date="2014" name="BMC Genomics">
        <title>An improved genome release (version Mt4.0) for the model legume Medicago truncatula.</title>
        <authorList>
            <person name="Tang H."/>
            <person name="Krishnakumar V."/>
            <person name="Bidwell S."/>
            <person name="Rosen B."/>
            <person name="Chan A."/>
            <person name="Zhou S."/>
            <person name="Gentzbittel L."/>
            <person name="Childs K.L."/>
            <person name="Yandell M."/>
            <person name="Gundlach H."/>
            <person name="Mayer K.F."/>
            <person name="Schwartz D.C."/>
            <person name="Town C.D."/>
        </authorList>
    </citation>
    <scope>GENOME REANNOTATION</scope>
    <source>
        <strain evidence="1">A17</strain>
        <strain evidence="2 3">cv. Jemalong A17</strain>
    </source>
</reference>
<sequence length="111" mass="12483">MGMDTIVPYPLGTHYHPYIAINTIEELVLLMSLCFDGRDTLNLETYETMVSRTNNQLKNPNIRIEASRNSGDVIMNAFTLVEMFIDPGIGLGTYEFGIEVVLQVKLGKENI</sequence>
<dbReference type="EnsemblPlants" id="KEH21944">
    <property type="protein sequence ID" value="KEH21944"/>
    <property type="gene ID" value="MTR_7g027245"/>
</dbReference>
<dbReference type="HOGENOM" id="CLU_2162185_0_0_1"/>
<reference evidence="2" key="3">
    <citation type="submission" date="2015-04" db="UniProtKB">
        <authorList>
            <consortium name="EnsemblPlants"/>
        </authorList>
    </citation>
    <scope>IDENTIFICATION</scope>
    <source>
        <strain evidence="2">cv. Jemalong A17</strain>
    </source>
</reference>
<evidence type="ECO:0000313" key="2">
    <source>
        <dbReference type="EnsemblPlants" id="KEH21944"/>
    </source>
</evidence>
<keyword evidence="3" id="KW-1185">Reference proteome</keyword>
<dbReference type="AlphaFoldDB" id="A0A072TWS8"/>
<accession>A0A072TWS8</accession>
<dbReference type="EMBL" id="CM001223">
    <property type="protein sequence ID" value="KEH21944.1"/>
    <property type="molecule type" value="Genomic_DNA"/>
</dbReference>
<dbReference type="STRING" id="3880.A0A072TWS8"/>